<comment type="similarity">
    <text evidence="1">Belongs to the NARF family.</text>
</comment>
<sequence length="597" mass="61100">MEFSSTIRVADLNDYIAPSQDCVVALNGKLKTVEMTEEVQLQPRVRASAAAAGAAPPGSLNAPAPGDPVKVSLHDCLACSGCITSAETVLLQQQSGDEFLAKLADPTLAVVVTVSPQSRAALAAYFGLSPAATLARLAGWLKGLGAAAVWDLTTARDLVLLEEAAEFVGRFRSGPGGSGNGAAGHLAASSSGRPAAAVAGAVEEAPGPLPMMASACPGWVCYAEKTHGAKVIPYMSTTRSPQGAMGGLVKSLVAAAWGVSPAALYHVTVMPCYDKKLEASRDELTTTSDEAAAVAAGSVAVAAAGAGGGSDMEVDGGEVAAAAQDGGVNGVSSSGRVAEVDCCLTTGEVLQLLQQRPPPGCSAQTLLADPSAPSVAPDPLLPPPPASLATSVSSSGLALAATAAGGVLLPPSEDRLYGLRDASSSGGYSDFVFRAAARELAGVELPAGPLPWRALRNADFQELTLEVPALGPGQVLRFARVYGFRNIQTLLRQVKMGRCAYQYVEVMACPSGCLNGGGQPKPRPGLGAGPQQLLEQVEAAYAHEDVAARWPTDNPAVALLYSRWLGGRPGSAAARRLLHTSYREREKTVNTAMVANW</sequence>
<feature type="compositionally biased region" description="Low complexity" evidence="6">
    <location>
        <begin position="366"/>
        <end position="378"/>
    </location>
</feature>
<reference evidence="8 9" key="1">
    <citation type="journal article" date="2007" name="Science">
        <title>The Chlamydomonas genome reveals the evolution of key animal and plant functions.</title>
        <authorList>
            <person name="Merchant S.S."/>
            <person name="Prochnik S.E."/>
            <person name="Vallon O."/>
            <person name="Harris E.H."/>
            <person name="Karpowicz S.J."/>
            <person name="Witman G.B."/>
            <person name="Terry A."/>
            <person name="Salamov A."/>
            <person name="Fritz-Laylin L.K."/>
            <person name="Marechal-Drouard L."/>
            <person name="Marshall W.F."/>
            <person name="Qu L.H."/>
            <person name="Nelson D.R."/>
            <person name="Sanderfoot A.A."/>
            <person name="Spalding M.H."/>
            <person name="Kapitonov V.V."/>
            <person name="Ren Q."/>
            <person name="Ferris P."/>
            <person name="Lindquist E."/>
            <person name="Shapiro H."/>
            <person name="Lucas S.M."/>
            <person name="Grimwood J."/>
            <person name="Schmutz J."/>
            <person name="Cardol P."/>
            <person name="Cerutti H."/>
            <person name="Chanfreau G."/>
            <person name="Chen C.L."/>
            <person name="Cognat V."/>
            <person name="Croft M.T."/>
            <person name="Dent R."/>
            <person name="Dutcher S."/>
            <person name="Fernandez E."/>
            <person name="Fukuzawa H."/>
            <person name="Gonzalez-Ballester D."/>
            <person name="Gonzalez-Halphen D."/>
            <person name="Hallmann A."/>
            <person name="Hanikenne M."/>
            <person name="Hippler M."/>
            <person name="Inwood W."/>
            <person name="Jabbari K."/>
            <person name="Kalanon M."/>
            <person name="Kuras R."/>
            <person name="Lefebvre P.A."/>
            <person name="Lemaire S.D."/>
            <person name="Lobanov A.V."/>
            <person name="Lohr M."/>
            <person name="Manuell A."/>
            <person name="Meier I."/>
            <person name="Mets L."/>
            <person name="Mittag M."/>
            <person name="Mittelmeier T."/>
            <person name="Moroney J.V."/>
            <person name="Moseley J."/>
            <person name="Napoli C."/>
            <person name="Nedelcu A.M."/>
            <person name="Niyogi K."/>
            <person name="Novoselov S.V."/>
            <person name="Paulsen I.T."/>
            <person name="Pazour G."/>
            <person name="Purton S."/>
            <person name="Ral J.P."/>
            <person name="Riano-Pachon D.M."/>
            <person name="Riekhof W."/>
            <person name="Rymarquis L."/>
            <person name="Schroda M."/>
            <person name="Stern D."/>
            <person name="Umen J."/>
            <person name="Willows R."/>
            <person name="Wilson N."/>
            <person name="Zimmer S.L."/>
            <person name="Allmer J."/>
            <person name="Balk J."/>
            <person name="Bisova K."/>
            <person name="Chen C.J."/>
            <person name="Elias M."/>
            <person name="Gendler K."/>
            <person name="Hauser C."/>
            <person name="Lamb M.R."/>
            <person name="Ledford H."/>
            <person name="Long J.C."/>
            <person name="Minagawa J."/>
            <person name="Page M.D."/>
            <person name="Pan J."/>
            <person name="Pootakham W."/>
            <person name="Roje S."/>
            <person name="Rose A."/>
            <person name="Stahlberg E."/>
            <person name="Terauchi A.M."/>
            <person name="Yang P."/>
            <person name="Ball S."/>
            <person name="Bowler C."/>
            <person name="Dieckmann C.L."/>
            <person name="Gladyshev V.N."/>
            <person name="Green P."/>
            <person name="Jorgensen R."/>
            <person name="Mayfield S."/>
            <person name="Mueller-Roeber B."/>
            <person name="Rajamani S."/>
            <person name="Sayre R.T."/>
            <person name="Brokstein P."/>
            <person name="Dubchak I."/>
            <person name="Goodstein D."/>
            <person name="Hornick L."/>
            <person name="Huang Y.W."/>
            <person name="Jhaveri J."/>
            <person name="Luo Y."/>
            <person name="Martinez D."/>
            <person name="Ngau W.C."/>
            <person name="Otillar B."/>
            <person name="Poliakov A."/>
            <person name="Porter A."/>
            <person name="Szajkowski L."/>
            <person name="Werner G."/>
            <person name="Zhou K."/>
            <person name="Grigoriev I.V."/>
            <person name="Rokhsar D.S."/>
            <person name="Grossman A.R."/>
        </authorList>
    </citation>
    <scope>NUCLEOTIDE SEQUENCE [LARGE SCALE GENOMIC DNA]</scope>
    <source>
        <strain evidence="9">CC-503</strain>
    </source>
</reference>
<dbReference type="FunFam" id="3.30.70.20:FF:000042">
    <property type="entry name" value="Cytosolic Fe-S cluster assembly factor NAR1"/>
    <property type="match status" value="1"/>
</dbReference>
<dbReference type="Gene3D" id="4.10.260.20">
    <property type="entry name" value="Iron hydrogenase, small subunit"/>
    <property type="match status" value="1"/>
</dbReference>
<dbReference type="InterPro" id="IPR050340">
    <property type="entry name" value="Cytosolic_Fe-S_CAF"/>
</dbReference>
<evidence type="ECO:0000259" key="7">
    <source>
        <dbReference type="SMART" id="SM00902"/>
    </source>
</evidence>
<dbReference type="Gene3D" id="3.40.50.1780">
    <property type="match status" value="2"/>
</dbReference>
<evidence type="ECO:0000256" key="1">
    <source>
        <dbReference type="ARBA" id="ARBA00006596"/>
    </source>
</evidence>
<dbReference type="GO" id="GO:0051539">
    <property type="term" value="F:4 iron, 4 sulfur cluster binding"/>
    <property type="evidence" value="ECO:0007669"/>
    <property type="project" value="UniProtKB-KW"/>
</dbReference>
<dbReference type="KEGG" id="cre:CHLRE_03g200550v5"/>
<keyword evidence="2" id="KW-0004">4Fe-4S</keyword>
<keyword evidence="9" id="KW-1185">Reference proteome</keyword>
<evidence type="ECO:0000313" key="8">
    <source>
        <dbReference type="EMBL" id="PNW85906.1"/>
    </source>
</evidence>
<evidence type="ECO:0000256" key="2">
    <source>
        <dbReference type="ARBA" id="ARBA00022485"/>
    </source>
</evidence>
<feature type="domain" description="Iron hydrogenase small subunit" evidence="7">
    <location>
        <begin position="527"/>
        <end position="586"/>
    </location>
</feature>
<dbReference type="FunCoup" id="A0A2K3DZD2">
    <property type="interactions" value="1630"/>
</dbReference>
<dbReference type="Gene3D" id="3.40.950.10">
    <property type="entry name" value="Fe-only Hydrogenase (Larger Subunit), Chain L, domain 3"/>
    <property type="match status" value="1"/>
</dbReference>
<evidence type="ECO:0000256" key="6">
    <source>
        <dbReference type="SAM" id="MobiDB-lite"/>
    </source>
</evidence>
<dbReference type="InterPro" id="IPR036991">
    <property type="entry name" value="Fe_hydrogenase_ssu_sf"/>
</dbReference>
<dbReference type="GeneID" id="5718937"/>
<keyword evidence="3" id="KW-0479">Metal-binding</keyword>
<dbReference type="AlphaFoldDB" id="A0A2K3DZD2"/>
<dbReference type="OMA" id="GYLHHVL"/>
<accession>A0A2K3DZD2</accession>
<dbReference type="EMBL" id="CM008964">
    <property type="protein sequence ID" value="PNW85906.1"/>
    <property type="molecule type" value="Genomic_DNA"/>
</dbReference>
<protein>
    <recommendedName>
        <fullName evidence="7">Iron hydrogenase small subunit domain-containing protein</fullName>
    </recommendedName>
</protein>
<name>A0A2K3DZD2_CHLRE</name>
<dbReference type="InterPro" id="IPR009016">
    <property type="entry name" value="Fe_hydrogenase"/>
</dbReference>
<dbReference type="Pfam" id="PF02256">
    <property type="entry name" value="Fe_hyd_SSU"/>
    <property type="match status" value="1"/>
</dbReference>
<dbReference type="SUPFAM" id="SSF53920">
    <property type="entry name" value="Fe-only hydrogenase"/>
    <property type="match status" value="1"/>
</dbReference>
<dbReference type="PANTHER" id="PTHR11615">
    <property type="entry name" value="NITRATE, FORMATE, IRON DEHYDROGENASE"/>
    <property type="match status" value="1"/>
</dbReference>
<evidence type="ECO:0000256" key="4">
    <source>
        <dbReference type="ARBA" id="ARBA00023004"/>
    </source>
</evidence>
<evidence type="ECO:0000256" key="3">
    <source>
        <dbReference type="ARBA" id="ARBA00022723"/>
    </source>
</evidence>
<dbReference type="OrthoDB" id="10253113at2759"/>
<organism evidence="8 9">
    <name type="scientific">Chlamydomonas reinhardtii</name>
    <name type="common">Chlamydomonas smithii</name>
    <dbReference type="NCBI Taxonomy" id="3055"/>
    <lineage>
        <taxon>Eukaryota</taxon>
        <taxon>Viridiplantae</taxon>
        <taxon>Chlorophyta</taxon>
        <taxon>core chlorophytes</taxon>
        <taxon>Chlorophyceae</taxon>
        <taxon>CS clade</taxon>
        <taxon>Chlamydomonadales</taxon>
        <taxon>Chlamydomonadaceae</taxon>
        <taxon>Chlamydomonas</taxon>
    </lineage>
</organism>
<dbReference type="InParanoid" id="A0A2K3DZD2"/>
<feature type="region of interest" description="Disordered" evidence="6">
    <location>
        <begin position="361"/>
        <end position="387"/>
    </location>
</feature>
<dbReference type="RefSeq" id="XP_042926577.1">
    <property type="nucleotide sequence ID" value="XM_043061339.1"/>
</dbReference>
<dbReference type="InterPro" id="IPR004108">
    <property type="entry name" value="Fe_hydrogenase_lsu_C"/>
</dbReference>
<keyword evidence="4" id="KW-0408">Iron</keyword>
<proteinExistence type="inferred from homology"/>
<dbReference type="GO" id="GO:0046872">
    <property type="term" value="F:metal ion binding"/>
    <property type="evidence" value="ECO:0007669"/>
    <property type="project" value="UniProtKB-KW"/>
</dbReference>
<gene>
    <name evidence="8" type="ORF">CHLRE_03g200550v5</name>
</gene>
<keyword evidence="5" id="KW-0411">Iron-sulfur</keyword>
<dbReference type="STRING" id="3055.A0A2K3DZD2"/>
<dbReference type="Pfam" id="PF02906">
    <property type="entry name" value="Fe_hyd_lg_C"/>
    <property type="match status" value="2"/>
</dbReference>
<dbReference type="SMART" id="SM00902">
    <property type="entry name" value="Fe_hyd_SSU"/>
    <property type="match status" value="1"/>
</dbReference>
<dbReference type="Gramene" id="PNW85906">
    <property type="protein sequence ID" value="PNW85906"/>
    <property type="gene ID" value="CHLRE_03g200550v5"/>
</dbReference>
<evidence type="ECO:0000256" key="5">
    <source>
        <dbReference type="ARBA" id="ARBA00023014"/>
    </source>
</evidence>
<dbReference type="InterPro" id="IPR003149">
    <property type="entry name" value="Fe_hydrogenase_ssu"/>
</dbReference>
<dbReference type="Proteomes" id="UP000006906">
    <property type="component" value="Chromosome 3"/>
</dbReference>
<evidence type="ECO:0000313" key="9">
    <source>
        <dbReference type="Proteomes" id="UP000006906"/>
    </source>
</evidence>